<protein>
    <submittedName>
        <fullName evidence="1">6966_t:CDS:1</fullName>
    </submittedName>
</protein>
<sequence>MTVLIKTEKLTINLQPNCHVQRLLQLIIMPRSLASLIEGML</sequence>
<organism evidence="1 2">
    <name type="scientific">Cetraspora pellucida</name>
    <dbReference type="NCBI Taxonomy" id="1433469"/>
    <lineage>
        <taxon>Eukaryota</taxon>
        <taxon>Fungi</taxon>
        <taxon>Fungi incertae sedis</taxon>
        <taxon>Mucoromycota</taxon>
        <taxon>Glomeromycotina</taxon>
        <taxon>Glomeromycetes</taxon>
        <taxon>Diversisporales</taxon>
        <taxon>Gigasporaceae</taxon>
        <taxon>Cetraspora</taxon>
    </lineage>
</organism>
<reference evidence="1" key="1">
    <citation type="submission" date="2021-06" db="EMBL/GenBank/DDBJ databases">
        <authorList>
            <person name="Kallberg Y."/>
            <person name="Tangrot J."/>
            <person name="Rosling A."/>
        </authorList>
    </citation>
    <scope>NUCLEOTIDE SEQUENCE</scope>
    <source>
        <strain evidence="1">FL966</strain>
    </source>
</reference>
<dbReference type="AlphaFoldDB" id="A0A9N8WGB9"/>
<evidence type="ECO:0000313" key="2">
    <source>
        <dbReference type="Proteomes" id="UP000789759"/>
    </source>
</evidence>
<comment type="caution">
    <text evidence="1">The sequence shown here is derived from an EMBL/GenBank/DDBJ whole genome shotgun (WGS) entry which is preliminary data.</text>
</comment>
<dbReference type="EMBL" id="CAJVQA010000602">
    <property type="protein sequence ID" value="CAG8482391.1"/>
    <property type="molecule type" value="Genomic_DNA"/>
</dbReference>
<dbReference type="Proteomes" id="UP000789759">
    <property type="component" value="Unassembled WGS sequence"/>
</dbReference>
<accession>A0A9N8WGB9</accession>
<proteinExistence type="predicted"/>
<gene>
    <name evidence="1" type="ORF">CPELLU_LOCUS1583</name>
</gene>
<name>A0A9N8WGB9_9GLOM</name>
<evidence type="ECO:0000313" key="1">
    <source>
        <dbReference type="EMBL" id="CAG8482391.1"/>
    </source>
</evidence>
<keyword evidence="2" id="KW-1185">Reference proteome</keyword>